<proteinExistence type="predicted"/>
<feature type="transmembrane region" description="Helical" evidence="5">
    <location>
        <begin position="155"/>
        <end position="176"/>
    </location>
</feature>
<dbReference type="GO" id="GO:0022857">
    <property type="term" value="F:transmembrane transporter activity"/>
    <property type="evidence" value="ECO:0007669"/>
    <property type="project" value="InterPro"/>
</dbReference>
<dbReference type="PANTHER" id="PTHR23530">
    <property type="entry name" value="TRANSPORT PROTEIN-RELATED"/>
    <property type="match status" value="1"/>
</dbReference>
<sequence length="420" mass="43256">MSAYRLYLVIYGVGAFAANTAFTLNLVYQSQVVGLGPLQLVLVGTLMEVVCFVAQVPTGVIADLYSRRLSIIVGYALMGAGLLLWGLLPSFTAILVANAVWAVGAVCVDGAEEAWAADEIGEERIGRAFVRGGQIGQVGTLLGIVAAVGLGSLDLALPIVVGAVVTLGLVGLLAAVMPERGWAPTPAPQRTTLHSMRAQVVLGGRTVRRSAMLLGLVAGTLFIGMGSEGFDRLSQPHFLADLSLPAGLSPQVWFGVFAVVAAFGSIVVTGLLGRRIDTLAPRQVGVVLTVTQAVAAAGMIWFGLAGSFWPAVGAYLVVTLMRDATRPVLNLLMVAATTSRSRATVFSIQSQVDALGQIAGGPPAGYAGQRRSMGAGIATSGLFVVPAVVLFALVASRFARTPAGQPLTAETAETSASGAR</sequence>
<name>A0A841C680_9ACTN</name>
<feature type="domain" description="Major facilitator superfamily (MFS) profile" evidence="6">
    <location>
        <begin position="1"/>
        <end position="404"/>
    </location>
</feature>
<accession>A0A841C680</accession>
<keyword evidence="3 5" id="KW-1133">Transmembrane helix</keyword>
<dbReference type="Proteomes" id="UP000587527">
    <property type="component" value="Unassembled WGS sequence"/>
</dbReference>
<evidence type="ECO:0000256" key="5">
    <source>
        <dbReference type="SAM" id="Phobius"/>
    </source>
</evidence>
<feature type="transmembrane region" description="Helical" evidence="5">
    <location>
        <begin position="69"/>
        <end position="88"/>
    </location>
</feature>
<reference evidence="7 8" key="1">
    <citation type="submission" date="2020-08" db="EMBL/GenBank/DDBJ databases">
        <title>Sequencing the genomes of 1000 actinobacteria strains.</title>
        <authorList>
            <person name="Klenk H.-P."/>
        </authorList>
    </citation>
    <scope>NUCLEOTIDE SEQUENCE [LARGE SCALE GENOMIC DNA]</scope>
    <source>
        <strain evidence="7 8">DSM 45362</strain>
    </source>
</reference>
<dbReference type="GO" id="GO:0005886">
    <property type="term" value="C:plasma membrane"/>
    <property type="evidence" value="ECO:0007669"/>
    <property type="project" value="UniProtKB-SubCell"/>
</dbReference>
<protein>
    <submittedName>
        <fullName evidence="7">DHA3 family tetracycline resistance protein-like MFS transporter</fullName>
    </submittedName>
</protein>
<keyword evidence="4 5" id="KW-0472">Membrane</keyword>
<feature type="transmembrane region" description="Helical" evidence="5">
    <location>
        <begin position="250"/>
        <end position="272"/>
    </location>
</feature>
<dbReference type="InterPro" id="IPR053160">
    <property type="entry name" value="MFS_DHA3_Transporter"/>
</dbReference>
<dbReference type="Pfam" id="PF07690">
    <property type="entry name" value="MFS_1"/>
    <property type="match status" value="1"/>
</dbReference>
<dbReference type="PROSITE" id="PS50850">
    <property type="entry name" value="MFS"/>
    <property type="match status" value="1"/>
</dbReference>
<evidence type="ECO:0000313" key="8">
    <source>
        <dbReference type="Proteomes" id="UP000587527"/>
    </source>
</evidence>
<feature type="transmembrane region" description="Helical" evidence="5">
    <location>
        <begin position="373"/>
        <end position="395"/>
    </location>
</feature>
<gene>
    <name evidence="7" type="ORF">F4553_007874</name>
</gene>
<feature type="transmembrane region" description="Helical" evidence="5">
    <location>
        <begin position="284"/>
        <end position="304"/>
    </location>
</feature>
<feature type="transmembrane region" description="Helical" evidence="5">
    <location>
        <begin position="7"/>
        <end position="28"/>
    </location>
</feature>
<dbReference type="InterPro" id="IPR011701">
    <property type="entry name" value="MFS"/>
</dbReference>
<comment type="subcellular location">
    <subcellularLocation>
        <location evidence="1">Cell membrane</location>
        <topology evidence="1">Multi-pass membrane protein</topology>
    </subcellularLocation>
</comment>
<dbReference type="AlphaFoldDB" id="A0A841C680"/>
<organism evidence="7 8">
    <name type="scientific">Allocatelliglobosispora scoriae</name>
    <dbReference type="NCBI Taxonomy" id="643052"/>
    <lineage>
        <taxon>Bacteria</taxon>
        <taxon>Bacillati</taxon>
        <taxon>Actinomycetota</taxon>
        <taxon>Actinomycetes</taxon>
        <taxon>Micromonosporales</taxon>
        <taxon>Micromonosporaceae</taxon>
        <taxon>Allocatelliglobosispora</taxon>
    </lineage>
</organism>
<keyword evidence="2 5" id="KW-0812">Transmembrane</keyword>
<evidence type="ECO:0000256" key="3">
    <source>
        <dbReference type="ARBA" id="ARBA00022989"/>
    </source>
</evidence>
<evidence type="ECO:0000256" key="4">
    <source>
        <dbReference type="ARBA" id="ARBA00023136"/>
    </source>
</evidence>
<evidence type="ECO:0000256" key="1">
    <source>
        <dbReference type="ARBA" id="ARBA00004651"/>
    </source>
</evidence>
<evidence type="ECO:0000313" key="7">
    <source>
        <dbReference type="EMBL" id="MBB5874440.1"/>
    </source>
</evidence>
<dbReference type="PANTHER" id="PTHR23530:SF1">
    <property type="entry name" value="PERMEASE, MAJOR FACILITATOR SUPERFAMILY-RELATED"/>
    <property type="match status" value="1"/>
</dbReference>
<dbReference type="Gene3D" id="1.20.1250.20">
    <property type="entry name" value="MFS general substrate transporter like domains"/>
    <property type="match status" value="1"/>
</dbReference>
<evidence type="ECO:0000256" key="2">
    <source>
        <dbReference type="ARBA" id="ARBA00022692"/>
    </source>
</evidence>
<dbReference type="RefSeq" id="WP_184846580.1">
    <property type="nucleotide sequence ID" value="NZ_JACHMN010000003.1"/>
</dbReference>
<feature type="transmembrane region" description="Helical" evidence="5">
    <location>
        <begin position="211"/>
        <end position="230"/>
    </location>
</feature>
<keyword evidence="8" id="KW-1185">Reference proteome</keyword>
<dbReference type="InterPro" id="IPR036259">
    <property type="entry name" value="MFS_trans_sf"/>
</dbReference>
<dbReference type="InterPro" id="IPR020846">
    <property type="entry name" value="MFS_dom"/>
</dbReference>
<comment type="caution">
    <text evidence="7">The sequence shown here is derived from an EMBL/GenBank/DDBJ whole genome shotgun (WGS) entry which is preliminary data.</text>
</comment>
<dbReference type="EMBL" id="JACHMN010000003">
    <property type="protein sequence ID" value="MBB5874440.1"/>
    <property type="molecule type" value="Genomic_DNA"/>
</dbReference>
<dbReference type="SUPFAM" id="SSF103473">
    <property type="entry name" value="MFS general substrate transporter"/>
    <property type="match status" value="1"/>
</dbReference>
<feature type="transmembrane region" description="Helical" evidence="5">
    <location>
        <begin position="40"/>
        <end position="62"/>
    </location>
</feature>
<evidence type="ECO:0000259" key="6">
    <source>
        <dbReference type="PROSITE" id="PS50850"/>
    </source>
</evidence>